<dbReference type="GO" id="GO:0006325">
    <property type="term" value="P:chromatin organization"/>
    <property type="evidence" value="ECO:0007669"/>
    <property type="project" value="UniProtKB-ARBA"/>
</dbReference>
<dbReference type="EMBL" id="KZ991818">
    <property type="protein sequence ID" value="RKP22674.1"/>
    <property type="molecule type" value="Genomic_DNA"/>
</dbReference>
<dbReference type="AlphaFoldDB" id="A0A4P9YSD0"/>
<dbReference type="OrthoDB" id="21449at2759"/>
<dbReference type="InterPro" id="IPR001487">
    <property type="entry name" value="Bromodomain"/>
</dbReference>
<evidence type="ECO:0000313" key="4">
    <source>
        <dbReference type="EMBL" id="RKP22674.1"/>
    </source>
</evidence>
<dbReference type="SMART" id="SM00297">
    <property type="entry name" value="BROMO"/>
    <property type="match status" value="1"/>
</dbReference>
<accession>A0A4P9YSD0</accession>
<dbReference type="Proteomes" id="UP000278143">
    <property type="component" value="Unassembled WGS sequence"/>
</dbReference>
<keyword evidence="1 2" id="KW-0103">Bromodomain</keyword>
<dbReference type="PANTHER" id="PTHR22881:SF27">
    <property type="entry name" value="BROMODOMAIN CONTAINING 7_9"/>
    <property type="match status" value="1"/>
</dbReference>
<dbReference type="InterPro" id="IPR036427">
    <property type="entry name" value="Bromodomain-like_sf"/>
</dbReference>
<dbReference type="Gene3D" id="1.20.920.10">
    <property type="entry name" value="Bromodomain-like"/>
    <property type="match status" value="1"/>
</dbReference>
<evidence type="ECO:0000256" key="1">
    <source>
        <dbReference type="ARBA" id="ARBA00023117"/>
    </source>
</evidence>
<name>A0A4P9YSD0_9FUNG</name>
<feature type="domain" description="Bromo" evidence="3">
    <location>
        <begin position="1"/>
        <end position="84"/>
    </location>
</feature>
<protein>
    <submittedName>
        <fullName evidence="4">Bromodomain-containing protein</fullName>
    </submittedName>
</protein>
<organism evidence="4 5">
    <name type="scientific">Syncephalis pseudoplumigaleata</name>
    <dbReference type="NCBI Taxonomy" id="1712513"/>
    <lineage>
        <taxon>Eukaryota</taxon>
        <taxon>Fungi</taxon>
        <taxon>Fungi incertae sedis</taxon>
        <taxon>Zoopagomycota</taxon>
        <taxon>Zoopagomycotina</taxon>
        <taxon>Zoopagomycetes</taxon>
        <taxon>Zoopagales</taxon>
        <taxon>Piptocephalidaceae</taxon>
        <taxon>Syncephalis</taxon>
    </lineage>
</organism>
<dbReference type="PROSITE" id="PS50014">
    <property type="entry name" value="BROMODOMAIN_2"/>
    <property type="match status" value="1"/>
</dbReference>
<dbReference type="Pfam" id="PF00439">
    <property type="entry name" value="Bromodomain"/>
    <property type="match status" value="1"/>
</dbReference>
<feature type="non-terminal residue" evidence="4">
    <location>
        <position position="101"/>
    </location>
</feature>
<gene>
    <name evidence="4" type="ORF">SYNPS1DRAFT_1437</name>
</gene>
<evidence type="ECO:0000259" key="3">
    <source>
        <dbReference type="PROSITE" id="PS50014"/>
    </source>
</evidence>
<evidence type="ECO:0000313" key="5">
    <source>
        <dbReference type="Proteomes" id="UP000278143"/>
    </source>
</evidence>
<dbReference type="SUPFAM" id="SSF47370">
    <property type="entry name" value="Bromodomain"/>
    <property type="match status" value="1"/>
</dbReference>
<dbReference type="PANTHER" id="PTHR22881">
    <property type="entry name" value="BROMODOMAIN CONTAINING PROTEIN"/>
    <property type="match status" value="1"/>
</dbReference>
<keyword evidence="5" id="KW-1185">Reference proteome</keyword>
<sequence length="101" mass="11855">DVHNVFAQPVSIDDVPDYLTIIKEPMDFGTIRKKIDACAYRTLDEFEAKEGCGTSTELMIWWQYDIRLVYTNATVYNKPITYYYKLAKRLQYATSPLLRDM</sequence>
<dbReference type="PRINTS" id="PR00503">
    <property type="entry name" value="BROMODOMAIN"/>
</dbReference>
<feature type="non-terminal residue" evidence="4">
    <location>
        <position position="1"/>
    </location>
</feature>
<evidence type="ECO:0000256" key="2">
    <source>
        <dbReference type="PROSITE-ProRule" id="PRU00035"/>
    </source>
</evidence>
<reference evidence="5" key="1">
    <citation type="journal article" date="2018" name="Nat. Microbiol.">
        <title>Leveraging single-cell genomics to expand the fungal tree of life.</title>
        <authorList>
            <person name="Ahrendt S.R."/>
            <person name="Quandt C.A."/>
            <person name="Ciobanu D."/>
            <person name="Clum A."/>
            <person name="Salamov A."/>
            <person name="Andreopoulos B."/>
            <person name="Cheng J.F."/>
            <person name="Woyke T."/>
            <person name="Pelin A."/>
            <person name="Henrissat B."/>
            <person name="Reynolds N.K."/>
            <person name="Benny G.L."/>
            <person name="Smith M.E."/>
            <person name="James T.Y."/>
            <person name="Grigoriev I.V."/>
        </authorList>
    </citation>
    <scope>NUCLEOTIDE SEQUENCE [LARGE SCALE GENOMIC DNA]</scope>
    <source>
        <strain evidence="5">Benny S71-1</strain>
    </source>
</reference>
<proteinExistence type="predicted"/>
<dbReference type="InterPro" id="IPR051831">
    <property type="entry name" value="Bromodomain_contain_prot"/>
</dbReference>